<organism evidence="9 10">
    <name type="scientific">Hyphomonas atlantica</name>
    <dbReference type="NCBI Taxonomy" id="1280948"/>
    <lineage>
        <taxon>Bacteria</taxon>
        <taxon>Pseudomonadati</taxon>
        <taxon>Pseudomonadota</taxon>
        <taxon>Alphaproteobacteria</taxon>
        <taxon>Hyphomonadales</taxon>
        <taxon>Hyphomonadaceae</taxon>
        <taxon>Hyphomonas</taxon>
    </lineage>
</organism>
<keyword evidence="5" id="KW-0201">Cytochrome c-type biogenesis</keyword>
<dbReference type="Gene3D" id="1.10.8.640">
    <property type="entry name" value="Cytochrome C biogenesis protein"/>
    <property type="match status" value="1"/>
</dbReference>
<evidence type="ECO:0000256" key="3">
    <source>
        <dbReference type="ARBA" id="ARBA00022723"/>
    </source>
</evidence>
<feature type="domain" description="CcmH/CycL/Ccl2/NrfF N-terminal" evidence="8">
    <location>
        <begin position="8"/>
        <end position="130"/>
    </location>
</feature>
<dbReference type="AlphaFoldDB" id="A0A059E539"/>
<evidence type="ECO:0000256" key="1">
    <source>
        <dbReference type="ARBA" id="ARBA00010342"/>
    </source>
</evidence>
<dbReference type="Proteomes" id="UP000024547">
    <property type="component" value="Unassembled WGS sequence"/>
</dbReference>
<dbReference type="PANTHER" id="PTHR47870:SF1">
    <property type="entry name" value="CYTOCHROME C-TYPE BIOGENESIS PROTEIN CCMH"/>
    <property type="match status" value="1"/>
</dbReference>
<dbReference type="Pfam" id="PF03918">
    <property type="entry name" value="CcmH"/>
    <property type="match status" value="1"/>
</dbReference>
<evidence type="ECO:0000256" key="4">
    <source>
        <dbReference type="ARBA" id="ARBA00022729"/>
    </source>
</evidence>
<gene>
    <name evidence="9" type="ORF">HY36_15055</name>
</gene>
<dbReference type="EMBL" id="AWFH01000007">
    <property type="protein sequence ID" value="KCZ63049.1"/>
    <property type="molecule type" value="Genomic_DNA"/>
</dbReference>
<keyword evidence="2 7" id="KW-0349">Heme</keyword>
<reference evidence="9 10" key="1">
    <citation type="journal article" date="2014" name="Antonie Van Leeuwenhoek">
        <title>Hyphomonas beringensis sp. nov. and Hyphomonas chukchiensis sp. nov., isolated from surface seawater of the Bering Sea and Chukchi Sea.</title>
        <authorList>
            <person name="Li C."/>
            <person name="Lai Q."/>
            <person name="Li G."/>
            <person name="Dong C."/>
            <person name="Wang J."/>
            <person name="Liao Y."/>
            <person name="Shao Z."/>
        </authorList>
    </citation>
    <scope>NUCLEOTIDE SEQUENCE [LARGE SCALE GENOMIC DNA]</scope>
    <source>
        <strain evidence="9 10">22II1-22F38</strain>
    </source>
</reference>
<comment type="similarity">
    <text evidence="1 7">Belongs to the CcmH/CycL/Ccl2/NrfF family.</text>
</comment>
<keyword evidence="7" id="KW-0472">Membrane</keyword>
<evidence type="ECO:0000313" key="10">
    <source>
        <dbReference type="Proteomes" id="UP000024547"/>
    </source>
</evidence>
<dbReference type="GO" id="GO:0046872">
    <property type="term" value="F:metal ion binding"/>
    <property type="evidence" value="ECO:0007669"/>
    <property type="project" value="UniProtKB-KW"/>
</dbReference>
<feature type="signal peptide" evidence="7">
    <location>
        <begin position="1"/>
        <end position="19"/>
    </location>
</feature>
<evidence type="ECO:0000256" key="6">
    <source>
        <dbReference type="ARBA" id="ARBA00023004"/>
    </source>
</evidence>
<dbReference type="InterPro" id="IPR038297">
    <property type="entry name" value="CcmH/CycL/NrfF/Ccl2_sf"/>
</dbReference>
<keyword evidence="6 7" id="KW-0408">Iron</keyword>
<dbReference type="CDD" id="cd16378">
    <property type="entry name" value="CcmH_N"/>
    <property type="match status" value="1"/>
</dbReference>
<evidence type="ECO:0000256" key="5">
    <source>
        <dbReference type="ARBA" id="ARBA00022748"/>
    </source>
</evidence>
<feature type="chain" id="PRO_5011021464" description="Cytochrome c-type biogenesis protein" evidence="7">
    <location>
        <begin position="20"/>
        <end position="139"/>
    </location>
</feature>
<keyword evidence="10" id="KW-1185">Reference proteome</keyword>
<dbReference type="GO" id="GO:0005886">
    <property type="term" value="C:plasma membrane"/>
    <property type="evidence" value="ECO:0007669"/>
    <property type="project" value="TreeGrafter"/>
</dbReference>
<feature type="transmembrane region" description="Helical" evidence="7">
    <location>
        <begin position="99"/>
        <end position="120"/>
    </location>
</feature>
<keyword evidence="7" id="KW-1133">Transmembrane helix</keyword>
<protein>
    <recommendedName>
        <fullName evidence="7">Cytochrome c-type biogenesis protein</fullName>
    </recommendedName>
</protein>
<dbReference type="STRING" id="1280948.HY36_15055"/>
<dbReference type="RefSeq" id="WP_035549889.1">
    <property type="nucleotide sequence ID" value="NZ_AWFH01000007.1"/>
</dbReference>
<dbReference type="InterPro" id="IPR005616">
    <property type="entry name" value="CcmH/CycL/Ccl2/NrfF_N"/>
</dbReference>
<evidence type="ECO:0000313" key="9">
    <source>
        <dbReference type="EMBL" id="KCZ63049.1"/>
    </source>
</evidence>
<dbReference type="InterPro" id="IPR051263">
    <property type="entry name" value="C-type_cytochrome_biogenesis"/>
</dbReference>
<evidence type="ECO:0000256" key="2">
    <source>
        <dbReference type="ARBA" id="ARBA00022617"/>
    </source>
</evidence>
<comment type="function">
    <text evidence="7">Possible subunit of a heme lyase.</text>
</comment>
<keyword evidence="7" id="KW-0812">Transmembrane</keyword>
<keyword evidence="4 7" id="KW-0732">Signal</keyword>
<dbReference type="GO" id="GO:0017004">
    <property type="term" value="P:cytochrome complex assembly"/>
    <property type="evidence" value="ECO:0007669"/>
    <property type="project" value="UniProtKB-KW"/>
</dbReference>
<evidence type="ECO:0000256" key="7">
    <source>
        <dbReference type="RuleBase" id="RU364112"/>
    </source>
</evidence>
<keyword evidence="3 7" id="KW-0479">Metal-binding</keyword>
<accession>A0A059E539</accession>
<sequence length="139" mass="15378">MKQIIIILISVLLAGAAFAEDVALDDPQQEVRAQDLMRELRCVACENEPISQSSAPIAEDMRARVRTLVGEGASDEEVRTWFEDRYGEFVLFRPKAEGVAGWMLWGLPFALLLIGGWIGLQIARSRKAAPVEPIAPEDV</sequence>
<dbReference type="PATRIC" id="fig|1280948.3.peg.1244"/>
<dbReference type="PANTHER" id="PTHR47870">
    <property type="entry name" value="CYTOCHROME C-TYPE BIOGENESIS PROTEIN CCMH"/>
    <property type="match status" value="1"/>
</dbReference>
<dbReference type="OrthoDB" id="9804975at2"/>
<proteinExistence type="inferred from homology"/>
<dbReference type="GeneID" id="92500264"/>
<comment type="caution">
    <text evidence="9">The sequence shown here is derived from an EMBL/GenBank/DDBJ whole genome shotgun (WGS) entry which is preliminary data.</text>
</comment>
<name>A0A059E539_9PROT</name>
<evidence type="ECO:0000259" key="8">
    <source>
        <dbReference type="Pfam" id="PF03918"/>
    </source>
</evidence>
<dbReference type="eggNOG" id="COG3088">
    <property type="taxonomic scope" value="Bacteria"/>
</dbReference>